<reference evidence="6" key="1">
    <citation type="submission" date="2017-05" db="EMBL/GenBank/DDBJ databases">
        <title>Dechlorination kinetics govern the competition between two new strains of the genus Sulfurospirillum.</title>
        <authorList>
            <person name="Buttet G.F."/>
            <person name="Murray A.M."/>
            <person name="Goris T."/>
            <person name="Burion M."/>
            <person name="Lin B."/>
            <person name="Rolle M."/>
            <person name="Maillard J."/>
        </authorList>
    </citation>
    <scope>NUCLEOTIDE SEQUENCE [LARGE SCALE GENOMIC DNA]</scope>
    <source>
        <strain evidence="6">SL2-1</strain>
    </source>
</reference>
<sequence>MYRREFEGLLKAQKAPKSTLLYGACAYQNNVLTQQLLALLKAGSDEKVMMYFDEYNFTSAKNFLAQSSLFGDRNILIVKTDKTIPSKEIETLVGLCAKNDSSYFIYQYFGEDKKATPLTKFFDKQNDGVFVRLFKADFNEAIQLLQNHANAVGLSIDRYALQQLYMIHAEDLSLCVNECEKLLVLNKEIGINDINTHVYGLGSVSMDTFITKLLEKKDIKEEFERLVEGDGVEEIRIINAIQGHVTQLFLFHAYIKLYGAFDAKAILGYPLPPQLAAQRSQHSIKIDLATYHQLTNILIDAEYRLKKIGNVEKTSYLLSSLIKLQSYL</sequence>
<dbReference type="NCBIfam" id="NF006302">
    <property type="entry name" value="PRK08487.1-5"/>
    <property type="match status" value="1"/>
</dbReference>
<accession>A0A1Y0HJT0</accession>
<organism evidence="5 6">
    <name type="scientific">Sulfurospirillum diekertiae</name>
    <dbReference type="NCBI Taxonomy" id="1854492"/>
    <lineage>
        <taxon>Bacteria</taxon>
        <taxon>Pseudomonadati</taxon>
        <taxon>Campylobacterota</taxon>
        <taxon>Epsilonproteobacteria</taxon>
        <taxon>Campylobacterales</taxon>
        <taxon>Sulfurospirillaceae</taxon>
        <taxon>Sulfurospirillum</taxon>
    </lineage>
</organism>
<evidence type="ECO:0000313" key="6">
    <source>
        <dbReference type="Proteomes" id="UP000196005"/>
    </source>
</evidence>
<keyword evidence="6" id="KW-1185">Reference proteome</keyword>
<dbReference type="GO" id="GO:0009360">
    <property type="term" value="C:DNA polymerase III complex"/>
    <property type="evidence" value="ECO:0007669"/>
    <property type="project" value="TreeGrafter"/>
</dbReference>
<dbReference type="InterPro" id="IPR005790">
    <property type="entry name" value="DNA_polIII_delta"/>
</dbReference>
<evidence type="ECO:0000256" key="3">
    <source>
        <dbReference type="ARBA" id="ARBA00022705"/>
    </source>
</evidence>
<dbReference type="OrthoDB" id="5329738at2"/>
<gene>
    <name evidence="5" type="ORF">Sdiek1_1201</name>
</gene>
<keyword evidence="3" id="KW-0235">DNA replication</keyword>
<dbReference type="GO" id="GO:0006261">
    <property type="term" value="P:DNA-templated DNA replication"/>
    <property type="evidence" value="ECO:0007669"/>
    <property type="project" value="TreeGrafter"/>
</dbReference>
<dbReference type="KEGG" id="suls:Sdiek1_1201"/>
<dbReference type="Proteomes" id="UP000196005">
    <property type="component" value="Chromosome"/>
</dbReference>
<proteinExistence type="predicted"/>
<dbReference type="SUPFAM" id="SSF52540">
    <property type="entry name" value="P-loop containing nucleoside triphosphate hydrolases"/>
    <property type="match status" value="1"/>
</dbReference>
<dbReference type="PANTHER" id="PTHR34388">
    <property type="entry name" value="DNA POLYMERASE III SUBUNIT DELTA"/>
    <property type="match status" value="1"/>
</dbReference>
<dbReference type="NCBIfam" id="TIGR01128">
    <property type="entry name" value="holA"/>
    <property type="match status" value="1"/>
</dbReference>
<evidence type="ECO:0000313" key="5">
    <source>
        <dbReference type="EMBL" id="ARU48367.1"/>
    </source>
</evidence>
<dbReference type="RefSeq" id="WP_087438334.1">
    <property type="nucleotide sequence ID" value="NZ_CP021416.1"/>
</dbReference>
<keyword evidence="1" id="KW-0808">Transferase</keyword>
<dbReference type="AlphaFoldDB" id="A0A1Y0HJT0"/>
<evidence type="ECO:0000256" key="1">
    <source>
        <dbReference type="ARBA" id="ARBA00022679"/>
    </source>
</evidence>
<dbReference type="PANTHER" id="PTHR34388:SF1">
    <property type="entry name" value="DNA POLYMERASE III SUBUNIT DELTA"/>
    <property type="match status" value="1"/>
</dbReference>
<dbReference type="GO" id="GO:0003887">
    <property type="term" value="F:DNA-directed DNA polymerase activity"/>
    <property type="evidence" value="ECO:0007669"/>
    <property type="project" value="UniProtKB-KW"/>
</dbReference>
<protein>
    <submittedName>
        <fullName evidence="5">Uncharacterized protein</fullName>
    </submittedName>
</protein>
<name>A0A1Y0HJT0_9BACT</name>
<keyword evidence="4" id="KW-0239">DNA-directed DNA polymerase</keyword>
<evidence type="ECO:0000256" key="2">
    <source>
        <dbReference type="ARBA" id="ARBA00022695"/>
    </source>
</evidence>
<dbReference type="InterPro" id="IPR027417">
    <property type="entry name" value="P-loop_NTPase"/>
</dbReference>
<dbReference type="EMBL" id="CP021416">
    <property type="protein sequence ID" value="ARU48367.1"/>
    <property type="molecule type" value="Genomic_DNA"/>
</dbReference>
<keyword evidence="2" id="KW-0548">Nucleotidyltransferase</keyword>
<evidence type="ECO:0000256" key="4">
    <source>
        <dbReference type="ARBA" id="ARBA00022932"/>
    </source>
</evidence>
<dbReference type="GO" id="GO:0003677">
    <property type="term" value="F:DNA binding"/>
    <property type="evidence" value="ECO:0007669"/>
    <property type="project" value="InterPro"/>
</dbReference>